<keyword evidence="1" id="KW-0949">S-adenosyl-L-methionine</keyword>
<gene>
    <name evidence="6" type="ORF">A3C24_04080</name>
</gene>
<evidence type="ECO:0000313" key="7">
    <source>
        <dbReference type="Proteomes" id="UP000177159"/>
    </source>
</evidence>
<dbReference type="PANTHER" id="PTHR11228:SF34">
    <property type="entry name" value="TUNGSTEN-CONTAINING ALDEHYDE FERREDOXIN OXIDOREDUCTASE COFACTOR MODIFYING PROTEIN"/>
    <property type="match status" value="1"/>
</dbReference>
<dbReference type="InterPro" id="IPR007197">
    <property type="entry name" value="rSAM"/>
</dbReference>
<keyword evidence="2" id="KW-0479">Metal-binding</keyword>
<dbReference type="AlphaFoldDB" id="A0A1F7GUI6"/>
<dbReference type="CDD" id="cd01335">
    <property type="entry name" value="Radical_SAM"/>
    <property type="match status" value="1"/>
</dbReference>
<name>A0A1F7GUI6_9BACT</name>
<organism evidence="6 7">
    <name type="scientific">Candidatus Roizmanbacteria bacterium RIFCSPHIGHO2_02_FULL_37_24</name>
    <dbReference type="NCBI Taxonomy" id="1802037"/>
    <lineage>
        <taxon>Bacteria</taxon>
        <taxon>Candidatus Roizmaniibacteriota</taxon>
    </lineage>
</organism>
<evidence type="ECO:0000256" key="4">
    <source>
        <dbReference type="ARBA" id="ARBA00023014"/>
    </source>
</evidence>
<dbReference type="InterPro" id="IPR050377">
    <property type="entry name" value="Radical_SAM_PqqE_MftC-like"/>
</dbReference>
<dbReference type="EMBL" id="MFZM01000035">
    <property type="protein sequence ID" value="OGK22737.1"/>
    <property type="molecule type" value="Genomic_DNA"/>
</dbReference>
<evidence type="ECO:0000313" key="6">
    <source>
        <dbReference type="EMBL" id="OGK22737.1"/>
    </source>
</evidence>
<proteinExistence type="predicted"/>
<dbReference type="Gene3D" id="3.20.20.70">
    <property type="entry name" value="Aldolase class I"/>
    <property type="match status" value="1"/>
</dbReference>
<evidence type="ECO:0000256" key="2">
    <source>
        <dbReference type="ARBA" id="ARBA00022723"/>
    </source>
</evidence>
<evidence type="ECO:0000259" key="5">
    <source>
        <dbReference type="PROSITE" id="PS51918"/>
    </source>
</evidence>
<evidence type="ECO:0000256" key="3">
    <source>
        <dbReference type="ARBA" id="ARBA00023004"/>
    </source>
</evidence>
<feature type="domain" description="Radical SAM core" evidence="5">
    <location>
        <begin position="1"/>
        <end position="218"/>
    </location>
</feature>
<dbReference type="SFLD" id="SFLDS00029">
    <property type="entry name" value="Radical_SAM"/>
    <property type="match status" value="1"/>
</dbReference>
<dbReference type="SUPFAM" id="SSF102114">
    <property type="entry name" value="Radical SAM enzymes"/>
    <property type="match status" value="1"/>
</dbReference>
<dbReference type="Pfam" id="PF04055">
    <property type="entry name" value="Radical_SAM"/>
    <property type="match status" value="1"/>
</dbReference>
<comment type="caution">
    <text evidence="6">The sequence shown here is derived from an EMBL/GenBank/DDBJ whole genome shotgun (WGS) entry which is preliminary data.</text>
</comment>
<dbReference type="PROSITE" id="PS51918">
    <property type="entry name" value="RADICAL_SAM"/>
    <property type="match status" value="1"/>
</dbReference>
<dbReference type="GO" id="GO:0046872">
    <property type="term" value="F:metal ion binding"/>
    <property type="evidence" value="ECO:0007669"/>
    <property type="project" value="UniProtKB-KW"/>
</dbReference>
<keyword evidence="4" id="KW-0411">Iron-sulfur</keyword>
<dbReference type="Proteomes" id="UP000177159">
    <property type="component" value="Unassembled WGS sequence"/>
</dbReference>
<dbReference type="InterPro" id="IPR058240">
    <property type="entry name" value="rSAM_sf"/>
</dbReference>
<accession>A0A1F7GUI6</accession>
<dbReference type="SFLD" id="SFLDG01067">
    <property type="entry name" value="SPASM/twitch_domain_containing"/>
    <property type="match status" value="1"/>
</dbReference>
<dbReference type="PANTHER" id="PTHR11228">
    <property type="entry name" value="RADICAL SAM DOMAIN PROTEIN"/>
    <property type="match status" value="1"/>
</dbReference>
<reference evidence="6 7" key="1">
    <citation type="journal article" date="2016" name="Nat. Commun.">
        <title>Thousands of microbial genomes shed light on interconnected biogeochemical processes in an aquifer system.</title>
        <authorList>
            <person name="Anantharaman K."/>
            <person name="Brown C.T."/>
            <person name="Hug L.A."/>
            <person name="Sharon I."/>
            <person name="Castelle C.J."/>
            <person name="Probst A.J."/>
            <person name="Thomas B.C."/>
            <person name="Singh A."/>
            <person name="Wilkins M.J."/>
            <person name="Karaoz U."/>
            <person name="Brodie E.L."/>
            <person name="Williams K.H."/>
            <person name="Hubbard S.S."/>
            <person name="Banfield J.F."/>
        </authorList>
    </citation>
    <scope>NUCLEOTIDE SEQUENCE [LARGE SCALE GENOMIC DNA]</scope>
</reference>
<keyword evidence="3" id="KW-0408">Iron</keyword>
<dbReference type="InterPro" id="IPR013785">
    <property type="entry name" value="Aldolase_TIM"/>
</dbReference>
<dbReference type="GO" id="GO:0051536">
    <property type="term" value="F:iron-sulfur cluster binding"/>
    <property type="evidence" value="ECO:0007669"/>
    <property type="project" value="UniProtKB-KW"/>
</dbReference>
<sequence>MANSGYVQITRVCNQECLFCSNPANGRIISIEEAKKTVNDYIKLGYKELIWTGGEPTLYPHLPDLIKYACQKKVRSRIITNGQRISDFKYFKTLIEAGLDHVNISLFSHKPEIQALLTKKKDSLKNIIKALENSGKFKIAVNINTVINKYNSDHLSDVAKFVVEKFPFVKHFIWNNIDPLMNRASANSNIIPRLNDFELELHKAMKFLDDSGRTFRVERVPLCYMAEYAHYSTETRKIVKGEERSVHFLDDQKGRVRQTRWQYGKAKQCRPCFFNKICAGLWQMDKYYSSKELYPIFVDPEKIRGKILHGK</sequence>
<evidence type="ECO:0000256" key="1">
    <source>
        <dbReference type="ARBA" id="ARBA00022691"/>
    </source>
</evidence>
<dbReference type="GO" id="GO:0003824">
    <property type="term" value="F:catalytic activity"/>
    <property type="evidence" value="ECO:0007669"/>
    <property type="project" value="InterPro"/>
</dbReference>
<protein>
    <recommendedName>
        <fullName evidence="5">Radical SAM core domain-containing protein</fullName>
    </recommendedName>
</protein>